<keyword evidence="1" id="KW-0812">Transmembrane</keyword>
<dbReference type="RefSeq" id="WP_341467915.1">
    <property type="nucleotide sequence ID" value="NZ_CP128399.1"/>
</dbReference>
<keyword evidence="3" id="KW-0645">Protease</keyword>
<dbReference type="Proteomes" id="UP000521676">
    <property type="component" value="Unassembled WGS sequence"/>
</dbReference>
<feature type="transmembrane region" description="Helical" evidence="1">
    <location>
        <begin position="167"/>
        <end position="186"/>
    </location>
</feature>
<evidence type="ECO:0000313" key="5">
    <source>
        <dbReference type="Proteomes" id="UP000521676"/>
    </source>
</evidence>
<feature type="transmembrane region" description="Helical" evidence="1">
    <location>
        <begin position="44"/>
        <end position="67"/>
    </location>
</feature>
<keyword evidence="3" id="KW-0378">Hydrolase</keyword>
<keyword evidence="6" id="KW-1185">Reference proteome</keyword>
<dbReference type="AlphaFoldDB" id="A0A8T7M184"/>
<proteinExistence type="predicted"/>
<keyword evidence="1" id="KW-0472">Membrane</keyword>
<dbReference type="EMBL" id="CP128399">
    <property type="protein sequence ID" value="WJW66032.1"/>
    <property type="molecule type" value="Genomic_DNA"/>
</dbReference>
<evidence type="ECO:0000313" key="4">
    <source>
        <dbReference type="EMBL" id="WJW66032.1"/>
    </source>
</evidence>
<feature type="transmembrane region" description="Helical" evidence="1">
    <location>
        <begin position="390"/>
        <end position="408"/>
    </location>
</feature>
<feature type="transmembrane region" description="Helical" evidence="1">
    <location>
        <begin position="129"/>
        <end position="146"/>
    </location>
</feature>
<protein>
    <submittedName>
        <fullName evidence="3">CPBP family intramembrane metalloprotease</fullName>
    </submittedName>
</protein>
<evidence type="ECO:0000313" key="3">
    <source>
        <dbReference type="EMBL" id="NWJ46662.1"/>
    </source>
</evidence>
<reference evidence="3 5" key="1">
    <citation type="submission" date="2020-06" db="EMBL/GenBank/DDBJ databases">
        <title>Anoxygenic phototrophic Chloroflexota member uses a Type I reaction center.</title>
        <authorList>
            <person name="Tsuji J.M."/>
            <person name="Shaw N.A."/>
            <person name="Nagashima S."/>
            <person name="Venkiteswaran J."/>
            <person name="Schiff S.L."/>
            <person name="Hanada S."/>
            <person name="Tank M."/>
            <person name="Neufeld J.D."/>
        </authorList>
    </citation>
    <scope>NUCLEOTIDE SEQUENCE [LARGE SCALE GENOMIC DNA]</scope>
    <source>
        <strain evidence="3">L227-S17</strain>
    </source>
</reference>
<feature type="transmembrane region" description="Helical" evidence="1">
    <location>
        <begin position="12"/>
        <end position="32"/>
    </location>
</feature>
<feature type="transmembrane region" description="Helical" evidence="1">
    <location>
        <begin position="217"/>
        <end position="236"/>
    </location>
</feature>
<gene>
    <name evidence="3" type="ORF">HXX08_12345</name>
    <name evidence="4" type="ORF">OZ401_001814</name>
</gene>
<dbReference type="GO" id="GO:0004175">
    <property type="term" value="F:endopeptidase activity"/>
    <property type="evidence" value="ECO:0007669"/>
    <property type="project" value="UniProtKB-ARBA"/>
</dbReference>
<feature type="transmembrane region" description="Helical" evidence="1">
    <location>
        <begin position="79"/>
        <end position="98"/>
    </location>
</feature>
<dbReference type="InterPro" id="IPR003675">
    <property type="entry name" value="Rce1/LyrA-like_dom"/>
</dbReference>
<evidence type="ECO:0000313" key="6">
    <source>
        <dbReference type="Proteomes" id="UP001431572"/>
    </source>
</evidence>
<dbReference type="GO" id="GO:0008237">
    <property type="term" value="F:metallopeptidase activity"/>
    <property type="evidence" value="ECO:0007669"/>
    <property type="project" value="UniProtKB-KW"/>
</dbReference>
<feature type="domain" description="CAAX prenyl protease 2/Lysostaphin resistance protein A-like" evidence="2">
    <location>
        <begin position="133"/>
        <end position="221"/>
    </location>
</feature>
<feature type="transmembrane region" description="Helical" evidence="1">
    <location>
        <begin position="256"/>
        <end position="275"/>
    </location>
</feature>
<organism evidence="3 5">
    <name type="scientific">Candidatus Chlorohelix allophototropha</name>
    <dbReference type="NCBI Taxonomy" id="3003348"/>
    <lineage>
        <taxon>Bacteria</taxon>
        <taxon>Bacillati</taxon>
        <taxon>Chloroflexota</taxon>
        <taxon>Chloroflexia</taxon>
        <taxon>Candidatus Chloroheliales</taxon>
        <taxon>Candidatus Chloroheliaceae</taxon>
        <taxon>Candidatus Chlorohelix</taxon>
    </lineage>
</organism>
<dbReference type="Proteomes" id="UP001431572">
    <property type="component" value="Chromosome 1"/>
</dbReference>
<accession>A0A8T7M184</accession>
<keyword evidence="1" id="KW-1133">Transmembrane helix</keyword>
<dbReference type="GO" id="GO:0080120">
    <property type="term" value="P:CAAX-box protein maturation"/>
    <property type="evidence" value="ECO:0007669"/>
    <property type="project" value="UniProtKB-ARBA"/>
</dbReference>
<name>A0A8T7M184_9CHLR</name>
<keyword evidence="3" id="KW-0482">Metalloprotease</keyword>
<dbReference type="Pfam" id="PF02517">
    <property type="entry name" value="Rce1-like"/>
    <property type="match status" value="1"/>
</dbReference>
<evidence type="ECO:0000256" key="1">
    <source>
        <dbReference type="SAM" id="Phobius"/>
    </source>
</evidence>
<sequence length="454" mass="50288">MSFEAAKKPRIPNTAIAIFCFFLVAVLFNVLGYAVTRFLHWRSLWASIAAQIAVIAALPLLFTLIFRYDYKTTFRLRKLKISTLLICMLAGLAAQFAVRFPDVLVRWGLQAIFGTLYIPDSGSLSDNTFLGMALLTVALLILAPTCEELLNRGFLMSGFHRNGESSFWRTVLWVGIFFGIFHQYMYTFTGTMLGGFMLAYLALSTGSIYASMAAHFGFNLFPAVVYWILFIFQNTINDVLGESSTDSGLMVVTPELVTSSLILSLLGSGLLFLALRSVSKRAAASRTGLVLGYSGLVKDLYPDSPYYAQGDYYSPGYPYLYGFYGYTGEAIAPDYWSAPGVERAGAPYQYAPYLATSLTRTNHPYAAPPDQTRYIPPGKRSLPTRASIKLRAWAIVALGATLIFFLLTCLTEVELRARGRECERDPRKCESVLPTPTGNNPSLVKLPDIINLQP</sequence>
<evidence type="ECO:0000259" key="2">
    <source>
        <dbReference type="Pfam" id="PF02517"/>
    </source>
</evidence>
<reference evidence="4" key="2">
    <citation type="journal article" date="2024" name="Nature">
        <title>Anoxygenic phototroph of the Chloroflexota uses a type I reaction centre.</title>
        <authorList>
            <person name="Tsuji J.M."/>
            <person name="Shaw N.A."/>
            <person name="Nagashima S."/>
            <person name="Venkiteswaran J.J."/>
            <person name="Schiff S.L."/>
            <person name="Watanabe T."/>
            <person name="Fukui M."/>
            <person name="Hanada S."/>
            <person name="Tank M."/>
            <person name="Neufeld J.D."/>
        </authorList>
    </citation>
    <scope>NUCLEOTIDE SEQUENCE</scope>
    <source>
        <strain evidence="4">L227-S17</strain>
    </source>
</reference>
<dbReference type="EMBL" id="JACATZ010000001">
    <property type="protein sequence ID" value="NWJ46662.1"/>
    <property type="molecule type" value="Genomic_DNA"/>
</dbReference>
<feature type="transmembrane region" description="Helical" evidence="1">
    <location>
        <begin position="192"/>
        <end position="210"/>
    </location>
</feature>